<reference evidence="6 7" key="1">
    <citation type="submission" date="2022-04" db="EMBL/GenBank/DDBJ databases">
        <title>Hymenobacter sp. isolated from the air.</title>
        <authorList>
            <person name="Won M."/>
            <person name="Lee C.-M."/>
            <person name="Woen H.-Y."/>
            <person name="Kwon S.-W."/>
        </authorList>
    </citation>
    <scope>NUCLEOTIDE SEQUENCE [LARGE SCALE GENOMIC DNA]</scope>
    <source>
        <strain evidence="7">5413 J-13</strain>
    </source>
</reference>
<comment type="catalytic activity">
    <reaction evidence="3 4">
        <text>[thioredoxin]-disulfide + L-methionine + H2O = L-methionine (S)-S-oxide + [thioredoxin]-dithiol</text>
        <dbReference type="Rhea" id="RHEA:19993"/>
        <dbReference type="Rhea" id="RHEA-COMP:10698"/>
        <dbReference type="Rhea" id="RHEA-COMP:10700"/>
        <dbReference type="ChEBI" id="CHEBI:15377"/>
        <dbReference type="ChEBI" id="CHEBI:29950"/>
        <dbReference type="ChEBI" id="CHEBI:50058"/>
        <dbReference type="ChEBI" id="CHEBI:57844"/>
        <dbReference type="ChEBI" id="CHEBI:58772"/>
        <dbReference type="EC" id="1.8.4.11"/>
    </reaction>
</comment>
<dbReference type="PANTHER" id="PTHR43774">
    <property type="entry name" value="PEPTIDE METHIONINE SULFOXIDE REDUCTASE"/>
    <property type="match status" value="1"/>
</dbReference>
<evidence type="ECO:0000313" key="7">
    <source>
        <dbReference type="Proteomes" id="UP000829925"/>
    </source>
</evidence>
<comment type="function">
    <text evidence="4">Has an important function as a repair enzyme for proteins that have been inactivated by oxidation. Catalyzes the reversible oxidation-reduction of methionine sulfoxide in proteins to methionine.</text>
</comment>
<comment type="catalytic activity">
    <reaction evidence="2 4">
        <text>L-methionyl-[protein] + [thioredoxin]-disulfide + H2O = L-methionyl-(S)-S-oxide-[protein] + [thioredoxin]-dithiol</text>
        <dbReference type="Rhea" id="RHEA:14217"/>
        <dbReference type="Rhea" id="RHEA-COMP:10698"/>
        <dbReference type="Rhea" id="RHEA-COMP:10700"/>
        <dbReference type="Rhea" id="RHEA-COMP:12313"/>
        <dbReference type="Rhea" id="RHEA-COMP:12315"/>
        <dbReference type="ChEBI" id="CHEBI:15377"/>
        <dbReference type="ChEBI" id="CHEBI:16044"/>
        <dbReference type="ChEBI" id="CHEBI:29950"/>
        <dbReference type="ChEBI" id="CHEBI:44120"/>
        <dbReference type="ChEBI" id="CHEBI:50058"/>
        <dbReference type="EC" id="1.8.4.11"/>
    </reaction>
</comment>
<dbReference type="HAMAP" id="MF_01401">
    <property type="entry name" value="MsrA"/>
    <property type="match status" value="1"/>
</dbReference>
<dbReference type="InterPro" id="IPR002569">
    <property type="entry name" value="Met_Sox_Rdtase_MsrA_dom"/>
</dbReference>
<proteinExistence type="inferred from homology"/>
<dbReference type="GO" id="GO:0008113">
    <property type="term" value="F:peptide-methionine (S)-S-oxide reductase activity"/>
    <property type="evidence" value="ECO:0007669"/>
    <property type="project" value="UniProtKB-UniRule"/>
</dbReference>
<dbReference type="EC" id="1.8.4.11" evidence="4"/>
<sequence length="182" mass="20491">MELATFGAGCFWCTEAVFQDLEGVEKVESGYAGGRIANPTYKEVCSGLTGHAEVINITYDPGKINFKELLEIFWKTHDPTTLNRQGNDVGTQYRSVVYYHNDEQKQLAEEYKKKLNDAHAFPNPVVTEISAAPTFYKAENYHQDYYNLNGTQPYCQFVVKPKVDKVKAVFGDKLKKSASAAK</sequence>
<keyword evidence="1 4" id="KW-0560">Oxidoreductase</keyword>
<evidence type="ECO:0000256" key="1">
    <source>
        <dbReference type="ARBA" id="ARBA00023002"/>
    </source>
</evidence>
<keyword evidence="7" id="KW-1185">Reference proteome</keyword>
<feature type="domain" description="Peptide methionine sulphoxide reductase MsrA" evidence="5">
    <location>
        <begin position="4"/>
        <end position="156"/>
    </location>
</feature>
<gene>
    <name evidence="4 6" type="primary">msrA</name>
    <name evidence="6" type="ORF">MUN82_07955</name>
</gene>
<dbReference type="Pfam" id="PF01625">
    <property type="entry name" value="PMSR"/>
    <property type="match status" value="1"/>
</dbReference>
<evidence type="ECO:0000259" key="5">
    <source>
        <dbReference type="Pfam" id="PF01625"/>
    </source>
</evidence>
<evidence type="ECO:0000256" key="3">
    <source>
        <dbReference type="ARBA" id="ARBA00048782"/>
    </source>
</evidence>
<organism evidence="6 7">
    <name type="scientific">Hymenobacter aerilatus</name>
    <dbReference type="NCBI Taxonomy" id="2932251"/>
    <lineage>
        <taxon>Bacteria</taxon>
        <taxon>Pseudomonadati</taxon>
        <taxon>Bacteroidota</taxon>
        <taxon>Cytophagia</taxon>
        <taxon>Cytophagales</taxon>
        <taxon>Hymenobacteraceae</taxon>
        <taxon>Hymenobacter</taxon>
    </lineage>
</organism>
<dbReference type="NCBIfam" id="TIGR00401">
    <property type="entry name" value="msrA"/>
    <property type="match status" value="1"/>
</dbReference>
<dbReference type="SUPFAM" id="SSF55068">
    <property type="entry name" value="Peptide methionine sulfoxide reductase"/>
    <property type="match status" value="1"/>
</dbReference>
<dbReference type="InterPro" id="IPR036509">
    <property type="entry name" value="Met_Sox_Rdtase_MsrA_sf"/>
</dbReference>
<evidence type="ECO:0000256" key="4">
    <source>
        <dbReference type="HAMAP-Rule" id="MF_01401"/>
    </source>
</evidence>
<dbReference type="EMBL" id="CP095053">
    <property type="protein sequence ID" value="UOR07021.1"/>
    <property type="molecule type" value="Genomic_DNA"/>
</dbReference>
<name>A0A8T9T067_9BACT</name>
<accession>A0A8T9T067</accession>
<protein>
    <recommendedName>
        <fullName evidence="4">Peptide methionine sulfoxide reductase MsrA</fullName>
        <shortName evidence="4">Protein-methionine-S-oxide reductase</shortName>
        <ecNumber evidence="4">1.8.4.11</ecNumber>
    </recommendedName>
    <alternativeName>
        <fullName evidence="4">Peptide-methionine (S)-S-oxide reductase</fullName>
        <shortName evidence="4">Peptide Met(O) reductase</shortName>
    </alternativeName>
</protein>
<dbReference type="PANTHER" id="PTHR43774:SF1">
    <property type="entry name" value="PEPTIDE METHIONINE SULFOXIDE REDUCTASE MSRA 2"/>
    <property type="match status" value="1"/>
</dbReference>
<dbReference type="AlphaFoldDB" id="A0A8T9T067"/>
<dbReference type="RefSeq" id="WP_245096457.1">
    <property type="nucleotide sequence ID" value="NZ_CP095053.1"/>
</dbReference>
<dbReference type="Proteomes" id="UP000829925">
    <property type="component" value="Chromosome"/>
</dbReference>
<comment type="similarity">
    <text evidence="4">Belongs to the MsrA Met sulfoxide reductase family.</text>
</comment>
<dbReference type="KEGG" id="haei:MUN82_07955"/>
<evidence type="ECO:0000256" key="2">
    <source>
        <dbReference type="ARBA" id="ARBA00047806"/>
    </source>
</evidence>
<dbReference type="Gene3D" id="3.30.1060.10">
    <property type="entry name" value="Peptide methionine sulphoxide reductase MsrA"/>
    <property type="match status" value="1"/>
</dbReference>
<feature type="active site" evidence="4">
    <location>
        <position position="10"/>
    </location>
</feature>
<evidence type="ECO:0000313" key="6">
    <source>
        <dbReference type="EMBL" id="UOR07021.1"/>
    </source>
</evidence>